<dbReference type="Pfam" id="PF06718">
    <property type="entry name" value="DUF1203"/>
    <property type="match status" value="1"/>
</dbReference>
<proteinExistence type="predicted"/>
<evidence type="ECO:0000313" key="2">
    <source>
        <dbReference type="Proteomes" id="UP000186455"/>
    </source>
</evidence>
<evidence type="ECO:0000313" key="1">
    <source>
        <dbReference type="EMBL" id="OKH91066.1"/>
    </source>
</evidence>
<evidence type="ECO:0008006" key="3">
    <source>
        <dbReference type="Google" id="ProtNLM"/>
    </source>
</evidence>
<dbReference type="RefSeq" id="WP_073793742.1">
    <property type="nucleotide sequence ID" value="NZ_JBITHB010000013.1"/>
</dbReference>
<dbReference type="EMBL" id="LFBV01000010">
    <property type="protein sequence ID" value="OKH91066.1"/>
    <property type="molecule type" value="Genomic_DNA"/>
</dbReference>
<gene>
    <name evidence="1" type="ORF">AB852_31800</name>
</gene>
<reference evidence="1 2" key="1">
    <citation type="submission" date="2015-06" db="EMBL/GenBank/DDBJ databases">
        <title>Cloning and characterization of the uncialamcin biosynthetic gene cluster.</title>
        <authorList>
            <person name="Yan X."/>
            <person name="Huang T."/>
            <person name="Ge H."/>
            <person name="Shen B."/>
        </authorList>
    </citation>
    <scope>NUCLEOTIDE SEQUENCE [LARGE SCALE GENOMIC DNA]</scope>
    <source>
        <strain evidence="1 2">DCA2648</strain>
    </source>
</reference>
<comment type="caution">
    <text evidence="1">The sequence shown here is derived from an EMBL/GenBank/DDBJ whole genome shotgun (WGS) entry which is preliminary data.</text>
</comment>
<keyword evidence="2" id="KW-1185">Reference proteome</keyword>
<dbReference type="AlphaFoldDB" id="A0A1Q4UZX1"/>
<protein>
    <recommendedName>
        <fullName evidence="3">DUF1203 domain-containing protein</fullName>
    </recommendedName>
</protein>
<dbReference type="InterPro" id="IPR009593">
    <property type="entry name" value="DUF1203"/>
</dbReference>
<organism evidence="1 2">
    <name type="scientific">Streptomyces uncialis</name>
    <dbReference type="NCBI Taxonomy" id="1048205"/>
    <lineage>
        <taxon>Bacteria</taxon>
        <taxon>Bacillati</taxon>
        <taxon>Actinomycetota</taxon>
        <taxon>Actinomycetes</taxon>
        <taxon>Kitasatosporales</taxon>
        <taxon>Streptomycetaceae</taxon>
        <taxon>Streptomyces</taxon>
    </lineage>
</organism>
<sequence>MTTTTSRPRHPAHPIDPATLAQLRAADDAGHACEAYTDEEGGAPLRCCLRRSRPGESVALVSYAPLRRWAAERWARPGAYDEQGPVFIHAEDCGGPVAGAAGYPFARPGALRVLRRYDADGRIAGGRFMEIPQEPTPALDEALDEAFADPAVALVQLRAAEHGCLLFTIHRPHP</sequence>
<name>A0A1Q4UZX1_9ACTN</name>
<dbReference type="Proteomes" id="UP000186455">
    <property type="component" value="Unassembled WGS sequence"/>
</dbReference>
<accession>A0A1Q4UZX1</accession>
<dbReference type="PIRSF" id="PIRSF034110">
    <property type="entry name" value="DUF1203"/>
    <property type="match status" value="1"/>
</dbReference>
<dbReference type="STRING" id="1048205.AB852_31800"/>